<gene>
    <name evidence="2" type="ORF">FYJ74_02625</name>
</gene>
<dbReference type="SUPFAM" id="SSF51182">
    <property type="entry name" value="RmlC-like cupins"/>
    <property type="match status" value="1"/>
</dbReference>
<dbReference type="RefSeq" id="WP_154528055.1">
    <property type="nucleotide sequence ID" value="NZ_VUNH01000002.1"/>
</dbReference>
<dbReference type="CDD" id="cd06981">
    <property type="entry name" value="cupin_reut_a1446"/>
    <property type="match status" value="1"/>
</dbReference>
<dbReference type="Pfam" id="PF07883">
    <property type="entry name" value="Cupin_2"/>
    <property type="match status" value="1"/>
</dbReference>
<dbReference type="Gene3D" id="2.60.120.10">
    <property type="entry name" value="Jelly Rolls"/>
    <property type="match status" value="1"/>
</dbReference>
<evidence type="ECO:0000313" key="3">
    <source>
        <dbReference type="Proteomes" id="UP000473699"/>
    </source>
</evidence>
<dbReference type="InterPro" id="IPR014710">
    <property type="entry name" value="RmlC-like_jellyroll"/>
</dbReference>
<evidence type="ECO:0000259" key="1">
    <source>
        <dbReference type="Pfam" id="PF07883"/>
    </source>
</evidence>
<evidence type="ECO:0000313" key="2">
    <source>
        <dbReference type="EMBL" id="MST54947.1"/>
    </source>
</evidence>
<sequence length="111" mass="12407">MEIKRGRLFALSRRCAPDGGELFDELAAGRGCRIERIVSAGQTTPEGQWYDQDGDEWVALLQGEARLLWADGGESALSFGDWLLIPAHVRHRVVYASAEPPCVWIAVHFQR</sequence>
<accession>A0A6L5YBN6</accession>
<organism evidence="2 3">
    <name type="scientific">Pyramidobacter porci</name>
    <dbReference type="NCBI Taxonomy" id="2605789"/>
    <lineage>
        <taxon>Bacteria</taxon>
        <taxon>Thermotogati</taxon>
        <taxon>Synergistota</taxon>
        <taxon>Synergistia</taxon>
        <taxon>Synergistales</taxon>
        <taxon>Dethiosulfovibrionaceae</taxon>
        <taxon>Pyramidobacter</taxon>
    </lineage>
</organism>
<feature type="domain" description="Cupin type-2" evidence="1">
    <location>
        <begin position="49"/>
        <end position="107"/>
    </location>
</feature>
<keyword evidence="3" id="KW-1185">Reference proteome</keyword>
<name>A0A6L5YBN6_9BACT</name>
<dbReference type="EMBL" id="VUNH01000002">
    <property type="protein sequence ID" value="MST54947.1"/>
    <property type="molecule type" value="Genomic_DNA"/>
</dbReference>
<comment type="caution">
    <text evidence="2">The sequence shown here is derived from an EMBL/GenBank/DDBJ whole genome shotgun (WGS) entry which is preliminary data.</text>
</comment>
<protein>
    <submittedName>
        <fullName evidence="2">Cupin domain-containing protein</fullName>
    </submittedName>
</protein>
<proteinExistence type="predicted"/>
<reference evidence="2 3" key="1">
    <citation type="submission" date="2019-08" db="EMBL/GenBank/DDBJ databases">
        <title>In-depth cultivation of the pig gut microbiome towards novel bacterial diversity and tailored functional studies.</title>
        <authorList>
            <person name="Wylensek D."/>
            <person name="Hitch T.C.A."/>
            <person name="Clavel T."/>
        </authorList>
    </citation>
    <scope>NUCLEOTIDE SEQUENCE [LARGE SCALE GENOMIC DNA]</scope>
    <source>
        <strain evidence="2 3">SM-530-WT-4B</strain>
    </source>
</reference>
<dbReference type="InterPro" id="IPR011051">
    <property type="entry name" value="RmlC_Cupin_sf"/>
</dbReference>
<dbReference type="Proteomes" id="UP000473699">
    <property type="component" value="Unassembled WGS sequence"/>
</dbReference>
<dbReference type="AlphaFoldDB" id="A0A6L5YBN6"/>
<dbReference type="InterPro" id="IPR013096">
    <property type="entry name" value="Cupin_2"/>
</dbReference>